<dbReference type="AlphaFoldDB" id="A0A9D2L7X5"/>
<evidence type="ECO:0000313" key="1">
    <source>
        <dbReference type="EMBL" id="HJB07629.1"/>
    </source>
</evidence>
<organism evidence="1 2">
    <name type="scientific">Candidatus Enterocloster faecavium</name>
    <dbReference type="NCBI Taxonomy" id="2838560"/>
    <lineage>
        <taxon>Bacteria</taxon>
        <taxon>Bacillati</taxon>
        <taxon>Bacillota</taxon>
        <taxon>Clostridia</taxon>
        <taxon>Lachnospirales</taxon>
        <taxon>Lachnospiraceae</taxon>
        <taxon>Enterocloster</taxon>
    </lineage>
</organism>
<proteinExistence type="predicted"/>
<accession>A0A9D2L7X5</accession>
<reference evidence="1" key="1">
    <citation type="journal article" date="2021" name="PeerJ">
        <title>Extensive microbial diversity within the chicken gut microbiome revealed by metagenomics and culture.</title>
        <authorList>
            <person name="Gilroy R."/>
            <person name="Ravi A."/>
            <person name="Getino M."/>
            <person name="Pursley I."/>
            <person name="Horton D.L."/>
            <person name="Alikhan N.F."/>
            <person name="Baker D."/>
            <person name="Gharbi K."/>
            <person name="Hall N."/>
            <person name="Watson M."/>
            <person name="Adriaenssens E.M."/>
            <person name="Foster-Nyarko E."/>
            <person name="Jarju S."/>
            <person name="Secka A."/>
            <person name="Antonio M."/>
            <person name="Oren A."/>
            <person name="Chaudhuri R.R."/>
            <person name="La Ragione R."/>
            <person name="Hildebrand F."/>
            <person name="Pallen M.J."/>
        </authorList>
    </citation>
    <scope>NUCLEOTIDE SEQUENCE</scope>
    <source>
        <strain evidence="1">CHK188-4685</strain>
    </source>
</reference>
<comment type="caution">
    <text evidence="1">The sequence shown here is derived from an EMBL/GenBank/DDBJ whole genome shotgun (WGS) entry which is preliminary data.</text>
</comment>
<sequence>MVAIKIEDVKNFTSQLFIKESFDGFLLKEAEIVTFGTVSVDGRLHRGYFLPQELEELGEGTYAPWKLWRPHFFDLIKGKRLPERFGIVLQASGRQTEEFCSRLGLEQENLPALYLNIRYEDSTLYCVTGLSLKIFTLDKTIEQEWDRQGELLLKKMGIACTGQQGF</sequence>
<gene>
    <name evidence="1" type="ORF">H9716_07140</name>
</gene>
<name>A0A9D2L7X5_9FIRM</name>
<dbReference type="Proteomes" id="UP000886804">
    <property type="component" value="Unassembled WGS sequence"/>
</dbReference>
<dbReference type="InterPro" id="IPR043779">
    <property type="entry name" value="DUF5721"/>
</dbReference>
<dbReference type="EMBL" id="DWYS01000086">
    <property type="protein sequence ID" value="HJB07629.1"/>
    <property type="molecule type" value="Genomic_DNA"/>
</dbReference>
<dbReference type="Pfam" id="PF18988">
    <property type="entry name" value="DUF5721"/>
    <property type="match status" value="1"/>
</dbReference>
<reference evidence="1" key="2">
    <citation type="submission" date="2021-04" db="EMBL/GenBank/DDBJ databases">
        <authorList>
            <person name="Gilroy R."/>
        </authorList>
    </citation>
    <scope>NUCLEOTIDE SEQUENCE</scope>
    <source>
        <strain evidence="1">CHK188-4685</strain>
    </source>
</reference>
<protein>
    <submittedName>
        <fullName evidence="1">Uncharacterized protein</fullName>
    </submittedName>
</protein>
<evidence type="ECO:0000313" key="2">
    <source>
        <dbReference type="Proteomes" id="UP000886804"/>
    </source>
</evidence>